<reference evidence="2 4" key="1">
    <citation type="submission" date="2021-03" db="EMBL/GenBank/DDBJ databases">
        <title>Sequencing the genomes of 1000 actinobacteria strains.</title>
        <authorList>
            <person name="Klenk H.-P."/>
        </authorList>
    </citation>
    <scope>NUCLEOTIDE SEQUENCE [LARGE SCALE GENOMIC DNA]</scope>
    <source>
        <strain evidence="2 4">DSM 14566</strain>
    </source>
</reference>
<name>A0ABS4X446_9MICO</name>
<dbReference type="PANTHER" id="PTHR33215">
    <property type="entry name" value="PROTEIN DISTAL ANTENNA"/>
    <property type="match status" value="1"/>
</dbReference>
<dbReference type="EMBL" id="JAGIOD010000001">
    <property type="protein sequence ID" value="MBP2382494.1"/>
    <property type="molecule type" value="Genomic_DNA"/>
</dbReference>
<proteinExistence type="predicted"/>
<dbReference type="RefSeq" id="WP_209902385.1">
    <property type="nucleotide sequence ID" value="NZ_BAAAJW010000051.1"/>
</dbReference>
<dbReference type="PANTHER" id="PTHR33215:SF13">
    <property type="entry name" value="PROTEIN DISTAL ANTENNA"/>
    <property type="match status" value="1"/>
</dbReference>
<dbReference type="EMBL" id="JAGIOD010000001">
    <property type="protein sequence ID" value="MBP2382512.1"/>
    <property type="molecule type" value="Genomic_DNA"/>
</dbReference>
<feature type="coiled-coil region" evidence="1">
    <location>
        <begin position="60"/>
        <end position="87"/>
    </location>
</feature>
<dbReference type="SUPFAM" id="SSF46689">
    <property type="entry name" value="Homeodomain-like"/>
    <property type="match status" value="1"/>
</dbReference>
<evidence type="ECO:0000313" key="2">
    <source>
        <dbReference type="EMBL" id="MBP2382494.1"/>
    </source>
</evidence>
<protein>
    <submittedName>
        <fullName evidence="2">Transposase</fullName>
    </submittedName>
</protein>
<evidence type="ECO:0000313" key="3">
    <source>
        <dbReference type="EMBL" id="MBP2382512.1"/>
    </source>
</evidence>
<accession>A0ABS4X446</accession>
<comment type="caution">
    <text evidence="2">The sequence shown here is derived from an EMBL/GenBank/DDBJ whole genome shotgun (WGS) entry which is preliminary data.</text>
</comment>
<evidence type="ECO:0000256" key="1">
    <source>
        <dbReference type="SAM" id="Coils"/>
    </source>
</evidence>
<dbReference type="Proteomes" id="UP001519290">
    <property type="component" value="Unassembled WGS sequence"/>
</dbReference>
<sequence>MGSTRRRFTDEYKQEAVSFVIDGDRSIAEVARNIGVHEMTLGKWVKKAREQGVDRQQPLTVDEREELERLREENAQLRMQAEFAKKVATWFANDQR</sequence>
<dbReference type="InterPro" id="IPR009057">
    <property type="entry name" value="Homeodomain-like_sf"/>
</dbReference>
<organism evidence="2 4">
    <name type="scientific">Brachybacterium sacelli</name>
    <dbReference type="NCBI Taxonomy" id="173364"/>
    <lineage>
        <taxon>Bacteria</taxon>
        <taxon>Bacillati</taxon>
        <taxon>Actinomycetota</taxon>
        <taxon>Actinomycetes</taxon>
        <taxon>Micrococcales</taxon>
        <taxon>Dermabacteraceae</taxon>
        <taxon>Brachybacterium</taxon>
    </lineage>
</organism>
<gene>
    <name evidence="2" type="ORF">JOF43_002451</name>
    <name evidence="3" type="ORF">JOF43_002469</name>
</gene>
<evidence type="ECO:0000313" key="4">
    <source>
        <dbReference type="Proteomes" id="UP001519290"/>
    </source>
</evidence>
<keyword evidence="1" id="KW-0175">Coiled coil</keyword>
<dbReference type="Gene3D" id="1.10.10.60">
    <property type="entry name" value="Homeodomain-like"/>
    <property type="match status" value="1"/>
</dbReference>
<dbReference type="InterPro" id="IPR051839">
    <property type="entry name" value="RD_transcriptional_regulator"/>
</dbReference>
<keyword evidence="4" id="KW-1185">Reference proteome</keyword>
<dbReference type="Pfam" id="PF01527">
    <property type="entry name" value="HTH_Tnp_1"/>
    <property type="match status" value="1"/>
</dbReference>
<dbReference type="InterPro" id="IPR002514">
    <property type="entry name" value="Transposase_8"/>
</dbReference>